<organism evidence="1 2">
    <name type="scientific">Clostridium perfringens</name>
    <dbReference type="NCBI Taxonomy" id="1502"/>
    <lineage>
        <taxon>Bacteria</taxon>
        <taxon>Bacillati</taxon>
        <taxon>Bacillota</taxon>
        <taxon>Clostridia</taxon>
        <taxon>Eubacteriales</taxon>
        <taxon>Clostridiaceae</taxon>
        <taxon>Clostridium</taxon>
    </lineage>
</organism>
<dbReference type="EMBL" id="JAALLZ010000006">
    <property type="protein sequence ID" value="NGU31111.1"/>
    <property type="molecule type" value="Genomic_DNA"/>
</dbReference>
<evidence type="ECO:0000313" key="2">
    <source>
        <dbReference type="Proteomes" id="UP000481454"/>
    </source>
</evidence>
<reference evidence="1 2" key="1">
    <citation type="submission" date="2020-02" db="EMBL/GenBank/DDBJ databases">
        <title>Genomic Insights into the Phylogeny and Genetic Plasticity of the Human and Animal Enteric Pathogen Clostridium perfringens.</title>
        <authorList>
            <person name="Feng Y."/>
            <person name="Hu Y."/>
        </authorList>
    </citation>
    <scope>NUCLEOTIDE SEQUENCE [LARGE SCALE GENOMIC DNA]</scope>
    <source>
        <strain evidence="1 2">CP-40</strain>
    </source>
</reference>
<dbReference type="RefSeq" id="WP_164801041.1">
    <property type="nucleotide sequence ID" value="NZ_JAALLZ010000006.1"/>
</dbReference>
<comment type="caution">
    <text evidence="1">The sequence shown here is derived from an EMBL/GenBank/DDBJ whole genome shotgun (WGS) entry which is preliminary data.</text>
</comment>
<sequence>MINCNKSWNVKISKIVGLEKIRKIKNMCSLKYIEENSNYCMYKITRSLDICLPLITELFKNFNIEINSDENKFLIEIC</sequence>
<evidence type="ECO:0000313" key="1">
    <source>
        <dbReference type="EMBL" id="NGU31111.1"/>
    </source>
</evidence>
<protein>
    <submittedName>
        <fullName evidence="1">Uncharacterized protein</fullName>
    </submittedName>
</protein>
<dbReference type="AlphaFoldDB" id="A0AAP6WQ18"/>
<gene>
    <name evidence="1" type="ORF">G6Z34_13550</name>
</gene>
<dbReference type="Proteomes" id="UP000481454">
    <property type="component" value="Unassembled WGS sequence"/>
</dbReference>
<accession>A0AAP6WQ18</accession>
<name>A0AAP6WQ18_CLOPF</name>
<proteinExistence type="predicted"/>